<protein>
    <submittedName>
        <fullName evidence="1">Uncharacterized protein</fullName>
    </submittedName>
</protein>
<evidence type="ECO:0000313" key="1">
    <source>
        <dbReference type="EMBL" id="GAI01425.1"/>
    </source>
</evidence>
<proteinExistence type="predicted"/>
<reference evidence="1" key="1">
    <citation type="journal article" date="2014" name="Front. Microbiol.">
        <title>High frequency of phylogenetically diverse reductive dehalogenase-homologous genes in deep subseafloor sedimentary metagenomes.</title>
        <authorList>
            <person name="Kawai M."/>
            <person name="Futagami T."/>
            <person name="Toyoda A."/>
            <person name="Takaki Y."/>
            <person name="Nishi S."/>
            <person name="Hori S."/>
            <person name="Arai W."/>
            <person name="Tsubouchi T."/>
            <person name="Morono Y."/>
            <person name="Uchiyama I."/>
            <person name="Ito T."/>
            <person name="Fujiyama A."/>
            <person name="Inagaki F."/>
            <person name="Takami H."/>
        </authorList>
    </citation>
    <scope>NUCLEOTIDE SEQUENCE</scope>
    <source>
        <strain evidence="1">Expedition CK06-06</strain>
    </source>
</reference>
<comment type="caution">
    <text evidence="1">The sequence shown here is derived from an EMBL/GenBank/DDBJ whole genome shotgun (WGS) entry which is preliminary data.</text>
</comment>
<organism evidence="1">
    <name type="scientific">marine sediment metagenome</name>
    <dbReference type="NCBI Taxonomy" id="412755"/>
    <lineage>
        <taxon>unclassified sequences</taxon>
        <taxon>metagenomes</taxon>
        <taxon>ecological metagenomes</taxon>
    </lineage>
</organism>
<gene>
    <name evidence="1" type="ORF">S06H3_05238</name>
</gene>
<feature type="non-terminal residue" evidence="1">
    <location>
        <position position="1"/>
    </location>
</feature>
<dbReference type="EMBL" id="BARV01001919">
    <property type="protein sequence ID" value="GAI01425.1"/>
    <property type="molecule type" value="Genomic_DNA"/>
</dbReference>
<name>X1LG97_9ZZZZ</name>
<accession>X1LG97</accession>
<sequence length="107" mass="12098">YYKSSDNSTDLRSLPELHSSLQQLAINVISEFNRIGRSLGGRDHFGVLTAQPTFTYTANARSDRLVELFTQIEVFYFPDCTDFTADIPNLTPPFNTLPTGTNDYELE</sequence>
<dbReference type="AlphaFoldDB" id="X1LG97"/>